<reference evidence="4" key="1">
    <citation type="submission" date="2020-02" db="EMBL/GenBank/DDBJ databases">
        <authorList>
            <person name="Meier V. D."/>
        </authorList>
    </citation>
    <scope>NUCLEOTIDE SEQUENCE</scope>
    <source>
        <strain evidence="4">AVDCRST_MAG63</strain>
    </source>
</reference>
<dbReference type="AlphaFoldDB" id="A0A6J4JVL6"/>
<feature type="signal peptide" evidence="2">
    <location>
        <begin position="1"/>
        <end position="21"/>
    </location>
</feature>
<sequence>MVRSVVVVLFVCLLLETSAGAQGERSAEAVRRIPPPGVAIPAADRAELEAGVAELGRKIETLRTSLKAKPALLGLLPDVQIFHNAVRYALVYDEFYNVKEVADARAHLKAGLERAAQLEASTAPWTTQTGLVVRAYVSRIDGSVQPYGLVVPASFRAGAAARKHRLDVFFHGRGETLTELSFLAQRQRSPGQFTPADAFVLHPYGRYCNANRFAGEVDLFEALADVKKRYVIDEDRIVVRGFSMGGASCWQFATHYADRWAAAAPGAGFSETAGFLRVFGPGKTPPPWYEQKLWHLYDSTDYAANLWQCPTIAYSGENDGQKQAADAMTRAMAAEGLEMVHIVGPGTGHRYHPDSKVEIDRRIDAFAARGRNRVPRRIRFTTWTLRYHRMNWVTVDGLDRHWERARVDADVRDGQTITVQAPNVSALTLSFPAGQCPLDPKRRPSVLLDGQKLAGPPVAPGRAWTARFRKTGGRWAVVAPAAAVAEGKTFRKRHGLQGPIDDAFMERFLFVKPTGAPMNARVGAWVGAEAAHAAEHWRRQFRGEAPVKDDAAITDQDIANSNLVLWGDPSSNRILARIAAKLPVRWTAAGLRVGPRTYSADSHVPVLVYPNPLNPRRYVVLNSGFTFREFDYLNNARQTPKLPDWAVIDVRTPPSPRAPGAVAGAGFFGERWELQPDPPGQK</sequence>
<dbReference type="GO" id="GO:0008236">
    <property type="term" value="F:serine-type peptidase activity"/>
    <property type="evidence" value="ECO:0007669"/>
    <property type="project" value="InterPro"/>
</dbReference>
<dbReference type="PANTHER" id="PTHR43037">
    <property type="entry name" value="UNNAMED PRODUCT-RELATED"/>
    <property type="match status" value="1"/>
</dbReference>
<dbReference type="InterPro" id="IPR001375">
    <property type="entry name" value="Peptidase_S9_cat"/>
</dbReference>
<feature type="domain" description="Peptidase S9 prolyl oligopeptidase catalytic" evidence="3">
    <location>
        <begin position="218"/>
        <end position="369"/>
    </location>
</feature>
<evidence type="ECO:0000313" key="4">
    <source>
        <dbReference type="EMBL" id="CAA9288615.1"/>
    </source>
</evidence>
<evidence type="ECO:0000256" key="2">
    <source>
        <dbReference type="SAM" id="SignalP"/>
    </source>
</evidence>
<dbReference type="PANTHER" id="PTHR43037:SF1">
    <property type="entry name" value="BLL1128 PROTEIN"/>
    <property type="match status" value="1"/>
</dbReference>
<proteinExistence type="predicted"/>
<dbReference type="Pfam" id="PF00326">
    <property type="entry name" value="Peptidase_S9"/>
    <property type="match status" value="1"/>
</dbReference>
<dbReference type="Gene3D" id="3.40.50.1820">
    <property type="entry name" value="alpha/beta hydrolase"/>
    <property type="match status" value="1"/>
</dbReference>
<name>A0A6J4JVL6_9BACT</name>
<dbReference type="InterPro" id="IPR029058">
    <property type="entry name" value="AB_hydrolase_fold"/>
</dbReference>
<protein>
    <recommendedName>
        <fullName evidence="3">Peptidase S9 prolyl oligopeptidase catalytic domain-containing protein</fullName>
    </recommendedName>
</protein>
<dbReference type="InterPro" id="IPR050955">
    <property type="entry name" value="Plant_Biomass_Hydrol_Est"/>
</dbReference>
<dbReference type="GO" id="GO:0006508">
    <property type="term" value="P:proteolysis"/>
    <property type="evidence" value="ECO:0007669"/>
    <property type="project" value="InterPro"/>
</dbReference>
<keyword evidence="1 2" id="KW-0732">Signal</keyword>
<accession>A0A6J4JVL6</accession>
<evidence type="ECO:0000259" key="3">
    <source>
        <dbReference type="Pfam" id="PF00326"/>
    </source>
</evidence>
<gene>
    <name evidence="4" type="ORF">AVDCRST_MAG63-4200</name>
</gene>
<evidence type="ECO:0000256" key="1">
    <source>
        <dbReference type="ARBA" id="ARBA00022729"/>
    </source>
</evidence>
<dbReference type="SUPFAM" id="SSF53474">
    <property type="entry name" value="alpha/beta-Hydrolases"/>
    <property type="match status" value="1"/>
</dbReference>
<organism evidence="4">
    <name type="scientific">uncultured Armatimonadetes bacterium</name>
    <dbReference type="NCBI Taxonomy" id="157466"/>
    <lineage>
        <taxon>Bacteria</taxon>
        <taxon>Bacillati</taxon>
        <taxon>Armatimonadota</taxon>
        <taxon>environmental samples</taxon>
    </lineage>
</organism>
<dbReference type="EMBL" id="CADCTO010000578">
    <property type="protein sequence ID" value="CAA9288615.1"/>
    <property type="molecule type" value="Genomic_DNA"/>
</dbReference>
<feature type="chain" id="PRO_5026730181" description="Peptidase S9 prolyl oligopeptidase catalytic domain-containing protein" evidence="2">
    <location>
        <begin position="22"/>
        <end position="682"/>
    </location>
</feature>